<comment type="caution">
    <text evidence="1">The sequence shown here is derived from an EMBL/GenBank/DDBJ whole genome shotgun (WGS) entry which is preliminary data.</text>
</comment>
<reference evidence="2" key="1">
    <citation type="journal article" date="2022" name="Nat. Commun.">
        <title>Chromosome evolution and the genetic basis of agronomically important traits in greater yam.</title>
        <authorList>
            <person name="Bredeson J.V."/>
            <person name="Lyons J.B."/>
            <person name="Oniyinde I.O."/>
            <person name="Okereke N.R."/>
            <person name="Kolade O."/>
            <person name="Nnabue I."/>
            <person name="Nwadili C.O."/>
            <person name="Hribova E."/>
            <person name="Parker M."/>
            <person name="Nwogha J."/>
            <person name="Shu S."/>
            <person name="Carlson J."/>
            <person name="Kariba R."/>
            <person name="Muthemba S."/>
            <person name="Knop K."/>
            <person name="Barton G.J."/>
            <person name="Sherwood A.V."/>
            <person name="Lopez-Montes A."/>
            <person name="Asiedu R."/>
            <person name="Jamnadass R."/>
            <person name="Muchugi A."/>
            <person name="Goodstein D."/>
            <person name="Egesi C.N."/>
            <person name="Featherston J."/>
            <person name="Asfaw A."/>
            <person name="Simpson G.G."/>
            <person name="Dolezel J."/>
            <person name="Hendre P.S."/>
            <person name="Van Deynze A."/>
            <person name="Kumar P.L."/>
            <person name="Obidiegwu J.E."/>
            <person name="Bhattacharjee R."/>
            <person name="Rokhsar D.S."/>
        </authorList>
    </citation>
    <scope>NUCLEOTIDE SEQUENCE [LARGE SCALE GENOMIC DNA]</scope>
    <source>
        <strain evidence="2">cv. TDa95/00328</strain>
    </source>
</reference>
<evidence type="ECO:0000313" key="2">
    <source>
        <dbReference type="Proteomes" id="UP000827976"/>
    </source>
</evidence>
<dbReference type="EMBL" id="CM037018">
    <property type="protein sequence ID" value="KAH7675668.1"/>
    <property type="molecule type" value="Genomic_DNA"/>
</dbReference>
<keyword evidence="2" id="KW-1185">Reference proteome</keyword>
<protein>
    <submittedName>
        <fullName evidence="1">Acetoacetate decarboxylase-like protein</fullName>
    </submittedName>
</protein>
<evidence type="ECO:0000313" key="1">
    <source>
        <dbReference type="EMBL" id="KAH7675668.1"/>
    </source>
</evidence>
<accession>A0ACB7VNG2</accession>
<proteinExistence type="predicted"/>
<organism evidence="1 2">
    <name type="scientific">Dioscorea alata</name>
    <name type="common">Purple yam</name>
    <dbReference type="NCBI Taxonomy" id="55571"/>
    <lineage>
        <taxon>Eukaryota</taxon>
        <taxon>Viridiplantae</taxon>
        <taxon>Streptophyta</taxon>
        <taxon>Embryophyta</taxon>
        <taxon>Tracheophyta</taxon>
        <taxon>Spermatophyta</taxon>
        <taxon>Magnoliopsida</taxon>
        <taxon>Liliopsida</taxon>
        <taxon>Dioscoreales</taxon>
        <taxon>Dioscoreaceae</taxon>
        <taxon>Dioscorea</taxon>
    </lineage>
</organism>
<gene>
    <name evidence="1" type="ORF">IHE45_08G151100</name>
</gene>
<sequence length="297" mass="32864">MDVADKPSSGYALGPPWSFKGRALYQLHLVRAETARSFIPKEFKLVQFFGYTLGGFFLAHYDESPAGTFDELVVIAGIVWNPPTSCAWAARVLVNSHDACSHGQKEIGLPSRVAMFSKQRAQMMTETAKNRHNGFLNIFGLATALPTLREHCEIRVSEVNDSSLTQLCSISMPAVVPKSKPSGVWMGPVIRMSLPSFSGQTLHNPHLLKYSCQIQCRVRAVEAAKVSGPPKRGANEDCDDVNINTDNLSIKKHEEDETWRRSISVLLSKPILALEFNLLKMQVEAPTVVVPSSRENK</sequence>
<dbReference type="Proteomes" id="UP000827976">
    <property type="component" value="Chromosome 8"/>
</dbReference>
<name>A0ACB7VNG2_DIOAL</name>